<dbReference type="InterPro" id="IPR000073">
    <property type="entry name" value="AB_hydrolase_1"/>
</dbReference>
<dbReference type="EMBL" id="QTUJ01000001">
    <property type="protein sequence ID" value="REF73180.1"/>
    <property type="molecule type" value="Genomic_DNA"/>
</dbReference>
<proteinExistence type="predicted"/>
<gene>
    <name evidence="2" type="ORF">BDD41_1711</name>
</gene>
<evidence type="ECO:0000313" key="3">
    <source>
        <dbReference type="Proteomes" id="UP000256941"/>
    </source>
</evidence>
<comment type="caution">
    <text evidence="2">The sequence shown here is derived from an EMBL/GenBank/DDBJ whole genome shotgun (WGS) entry which is preliminary data.</text>
</comment>
<dbReference type="GO" id="GO:0046503">
    <property type="term" value="P:glycerolipid catabolic process"/>
    <property type="evidence" value="ECO:0007669"/>
    <property type="project" value="TreeGrafter"/>
</dbReference>
<sequence length="265" mass="28569">MPVHVADDGCRIHYQLDGNGPPCLLIPGLGGEAGFWQGVVSTIENDYHLIRIDHRGAGGSDRPTGGYSIPRIMRDVLGVLDDLHIRRAHVVGHSTGGMIAQTLAVEAPERVAGLVLSGTWERVDTRFTRLFQARLALLEQAGPVAYHKLTQALGYDAGWIEANRAALDAELEQADTRLQPIAVQAARIRMLMEHDVFDRLGRITAPTLVIGGSDDALIPFASSERLAAAISGARLASLPGGHFFPKAYPAPYAALLADFLKEIDI</sequence>
<dbReference type="Proteomes" id="UP000256941">
    <property type="component" value="Unassembled WGS sequence"/>
</dbReference>
<dbReference type="InterPro" id="IPR029058">
    <property type="entry name" value="AB_hydrolase_fold"/>
</dbReference>
<dbReference type="Gene3D" id="3.40.50.1820">
    <property type="entry name" value="alpha/beta hydrolase"/>
    <property type="match status" value="1"/>
</dbReference>
<dbReference type="SUPFAM" id="SSF53474">
    <property type="entry name" value="alpha/beta-Hydrolases"/>
    <property type="match status" value="1"/>
</dbReference>
<protein>
    <submittedName>
        <fullName evidence="2">Pimeloyl-ACP methyl ester carboxylesterase</fullName>
    </submittedName>
</protein>
<reference evidence="2 3" key="1">
    <citation type="submission" date="2018-08" db="EMBL/GenBank/DDBJ databases">
        <title>Genomic Encyclopedia of Archaeal and Bacterial Type Strains, Phase II (KMG-II): from individual species to whole genera.</title>
        <authorList>
            <person name="Goeker M."/>
        </authorList>
    </citation>
    <scope>NUCLEOTIDE SEQUENCE [LARGE SCALE GENOMIC DNA]</scope>
    <source>
        <strain evidence="2 3">DSM 17099</strain>
    </source>
</reference>
<organism evidence="2 3">
    <name type="scientific">Paracoccus versutus</name>
    <name type="common">Thiobacillus versutus</name>
    <dbReference type="NCBI Taxonomy" id="34007"/>
    <lineage>
        <taxon>Bacteria</taxon>
        <taxon>Pseudomonadati</taxon>
        <taxon>Pseudomonadota</taxon>
        <taxon>Alphaproteobacteria</taxon>
        <taxon>Rhodobacterales</taxon>
        <taxon>Paracoccaceae</taxon>
        <taxon>Paracoccus</taxon>
    </lineage>
</organism>
<feature type="domain" description="AB hydrolase-1" evidence="1">
    <location>
        <begin position="21"/>
        <end position="244"/>
    </location>
</feature>
<dbReference type="InterPro" id="IPR050471">
    <property type="entry name" value="AB_hydrolase"/>
</dbReference>
<dbReference type="PANTHER" id="PTHR43433:SF5">
    <property type="entry name" value="AB HYDROLASE-1 DOMAIN-CONTAINING PROTEIN"/>
    <property type="match status" value="1"/>
</dbReference>
<name>A0A3D9XRX3_PARVE</name>
<dbReference type="AlphaFoldDB" id="A0A3D9XRX3"/>
<accession>A0A3D9XRX3</accession>
<evidence type="ECO:0000313" key="2">
    <source>
        <dbReference type="EMBL" id="REF73180.1"/>
    </source>
</evidence>
<evidence type="ECO:0000259" key="1">
    <source>
        <dbReference type="Pfam" id="PF00561"/>
    </source>
</evidence>
<dbReference type="GO" id="GO:0004806">
    <property type="term" value="F:triacylglycerol lipase activity"/>
    <property type="evidence" value="ECO:0007669"/>
    <property type="project" value="TreeGrafter"/>
</dbReference>
<dbReference type="Pfam" id="PF00561">
    <property type="entry name" value="Abhydrolase_1"/>
    <property type="match status" value="1"/>
</dbReference>
<dbReference type="PRINTS" id="PR00111">
    <property type="entry name" value="ABHYDROLASE"/>
</dbReference>
<dbReference type="PANTHER" id="PTHR43433">
    <property type="entry name" value="HYDROLASE, ALPHA/BETA FOLD FAMILY PROTEIN"/>
    <property type="match status" value="1"/>
</dbReference>
<dbReference type="RefSeq" id="WP_116221311.1">
    <property type="nucleotide sequence ID" value="NZ_CP038196.1"/>
</dbReference>